<dbReference type="Proteomes" id="UP001280121">
    <property type="component" value="Unassembled WGS sequence"/>
</dbReference>
<protein>
    <submittedName>
        <fullName evidence="2">Uncharacterized protein</fullName>
    </submittedName>
</protein>
<organism evidence="2 3">
    <name type="scientific">Dipteronia dyeriana</name>
    <dbReference type="NCBI Taxonomy" id="168575"/>
    <lineage>
        <taxon>Eukaryota</taxon>
        <taxon>Viridiplantae</taxon>
        <taxon>Streptophyta</taxon>
        <taxon>Embryophyta</taxon>
        <taxon>Tracheophyta</taxon>
        <taxon>Spermatophyta</taxon>
        <taxon>Magnoliopsida</taxon>
        <taxon>eudicotyledons</taxon>
        <taxon>Gunneridae</taxon>
        <taxon>Pentapetalae</taxon>
        <taxon>rosids</taxon>
        <taxon>malvids</taxon>
        <taxon>Sapindales</taxon>
        <taxon>Sapindaceae</taxon>
        <taxon>Hippocastanoideae</taxon>
        <taxon>Acereae</taxon>
        <taxon>Dipteronia</taxon>
    </lineage>
</organism>
<accession>A0AAD9TTX0</accession>
<keyword evidence="3" id="KW-1185">Reference proteome</keyword>
<proteinExistence type="predicted"/>
<reference evidence="2" key="1">
    <citation type="journal article" date="2023" name="Plant J.">
        <title>Genome sequences and population genomics provide insights into the demographic history, inbreeding, and mutation load of two 'living fossil' tree species of Dipteronia.</title>
        <authorList>
            <person name="Feng Y."/>
            <person name="Comes H.P."/>
            <person name="Chen J."/>
            <person name="Zhu S."/>
            <person name="Lu R."/>
            <person name="Zhang X."/>
            <person name="Li P."/>
            <person name="Qiu J."/>
            <person name="Olsen K.M."/>
            <person name="Qiu Y."/>
        </authorList>
    </citation>
    <scope>NUCLEOTIDE SEQUENCE</scope>
    <source>
        <strain evidence="2">KIB01</strain>
    </source>
</reference>
<dbReference type="EMBL" id="JANJYI010000007">
    <property type="protein sequence ID" value="KAK2642215.1"/>
    <property type="molecule type" value="Genomic_DNA"/>
</dbReference>
<evidence type="ECO:0000313" key="3">
    <source>
        <dbReference type="Proteomes" id="UP001280121"/>
    </source>
</evidence>
<gene>
    <name evidence="2" type="ORF">Ddye_023978</name>
</gene>
<keyword evidence="1" id="KW-0812">Transmembrane</keyword>
<keyword evidence="1" id="KW-0472">Membrane</keyword>
<name>A0AAD9TTX0_9ROSI</name>
<dbReference type="AlphaFoldDB" id="A0AAD9TTX0"/>
<keyword evidence="1" id="KW-1133">Transmembrane helix</keyword>
<comment type="caution">
    <text evidence="2">The sequence shown here is derived from an EMBL/GenBank/DDBJ whole genome shotgun (WGS) entry which is preliminary data.</text>
</comment>
<evidence type="ECO:0000313" key="2">
    <source>
        <dbReference type="EMBL" id="KAK2642215.1"/>
    </source>
</evidence>
<sequence>MPSPPPRVIHHRRARKLHLLLNTKSHLLTTICFVDYRRVGRSDCVGRLTICFVAVKRTVFERKPTGTVRVDPKTVMGLGWLGMVLAFGIGFRERSRYGVREKEAVVIGVCEREKHSGGGGV</sequence>
<feature type="transmembrane region" description="Helical" evidence="1">
    <location>
        <begin position="74"/>
        <end position="91"/>
    </location>
</feature>
<evidence type="ECO:0000256" key="1">
    <source>
        <dbReference type="SAM" id="Phobius"/>
    </source>
</evidence>